<evidence type="ECO:0000313" key="1">
    <source>
        <dbReference type="EMBL" id="OGZ05168.1"/>
    </source>
</evidence>
<evidence type="ECO:0000313" key="2">
    <source>
        <dbReference type="Proteomes" id="UP000177122"/>
    </source>
</evidence>
<accession>A0A1G2CXD2</accession>
<dbReference type="AlphaFoldDB" id="A0A1G2CXD2"/>
<comment type="caution">
    <text evidence="1">The sequence shown here is derived from an EMBL/GenBank/DDBJ whole genome shotgun (WGS) entry which is preliminary data.</text>
</comment>
<gene>
    <name evidence="1" type="ORF">A2845_02510</name>
</gene>
<proteinExistence type="predicted"/>
<dbReference type="EMBL" id="MHLI01000015">
    <property type="protein sequence ID" value="OGZ05168.1"/>
    <property type="molecule type" value="Genomic_DNA"/>
</dbReference>
<organism evidence="1 2">
    <name type="scientific">Candidatus Lloydbacteria bacterium RIFCSPHIGHO2_01_FULL_49_22</name>
    <dbReference type="NCBI Taxonomy" id="1798658"/>
    <lineage>
        <taxon>Bacteria</taxon>
        <taxon>Candidatus Lloydiibacteriota</taxon>
    </lineage>
</organism>
<reference evidence="1 2" key="1">
    <citation type="journal article" date="2016" name="Nat. Commun.">
        <title>Thousands of microbial genomes shed light on interconnected biogeochemical processes in an aquifer system.</title>
        <authorList>
            <person name="Anantharaman K."/>
            <person name="Brown C.T."/>
            <person name="Hug L.A."/>
            <person name="Sharon I."/>
            <person name="Castelle C.J."/>
            <person name="Probst A.J."/>
            <person name="Thomas B.C."/>
            <person name="Singh A."/>
            <person name="Wilkins M.J."/>
            <person name="Karaoz U."/>
            <person name="Brodie E.L."/>
            <person name="Williams K.H."/>
            <person name="Hubbard S.S."/>
            <person name="Banfield J.F."/>
        </authorList>
    </citation>
    <scope>NUCLEOTIDE SEQUENCE [LARGE SCALE GENOMIC DNA]</scope>
</reference>
<sequence>MEKFDVGEDEQTIDLVRSYEAVERDESHREATYDLPEDVAEDLGHPTTRRGWLDYWEERLREDIEDIPGKSRMTRANRNVLIQKKAQEQLESDRFLEERTSIMRKFSSRLAEIDQRIDYPEAEQSHRSTVSYDAERDSLYTVGEDGTVHPFHLDNPATDIDWGVMYRPSPDVPKHLWRSIRKHMDIAEARRDIDEVINREIASVEGLSLPTTSISGEWLAEHFNPTNGSIAGIIGERMAKNTLYALGRQDSGENFKIENSNAREDAELKYDFKIVLPTVTRGVATVPEGMEREEYVAGKRSVGVQFTISNARYILDKKEGQLKIARDRLKDEDAKKYIKRPVNDIVLVNLGLKASERYAQWLDEGMPPGGPEQYITDEEKQELLAKITAGLHSEG</sequence>
<name>A0A1G2CXD2_9BACT</name>
<dbReference type="Proteomes" id="UP000177122">
    <property type="component" value="Unassembled WGS sequence"/>
</dbReference>
<protein>
    <submittedName>
        <fullName evidence="1">Uncharacterized protein</fullName>
    </submittedName>
</protein>